<gene>
    <name evidence="12" type="ORF">H9787_05955</name>
</gene>
<dbReference type="GO" id="GO:0006260">
    <property type="term" value="P:DNA replication"/>
    <property type="evidence" value="ECO:0007669"/>
    <property type="project" value="UniProtKB-KW"/>
</dbReference>
<dbReference type="Pfam" id="PF01336">
    <property type="entry name" value="tRNA_anti-codon"/>
    <property type="match status" value="1"/>
</dbReference>
<dbReference type="AlphaFoldDB" id="A0A9D2RRQ3"/>
<keyword evidence="7" id="KW-0235">DNA replication</keyword>
<dbReference type="CDD" id="cd12113">
    <property type="entry name" value="PHP_PolIIIA_DnaE3"/>
    <property type="match status" value="1"/>
</dbReference>
<dbReference type="SMART" id="SM00481">
    <property type="entry name" value="POLIIIAc"/>
    <property type="match status" value="1"/>
</dbReference>
<dbReference type="GO" id="GO:0005737">
    <property type="term" value="C:cytoplasm"/>
    <property type="evidence" value="ECO:0007669"/>
    <property type="project" value="UniProtKB-SubCell"/>
</dbReference>
<evidence type="ECO:0000313" key="12">
    <source>
        <dbReference type="EMBL" id="HJB13238.1"/>
    </source>
</evidence>
<organism evidence="12 13">
    <name type="scientific">Candidatus Oscillibacter excrementigallinarum</name>
    <dbReference type="NCBI Taxonomy" id="2838716"/>
    <lineage>
        <taxon>Bacteria</taxon>
        <taxon>Bacillati</taxon>
        <taxon>Bacillota</taxon>
        <taxon>Clostridia</taxon>
        <taxon>Eubacteriales</taxon>
        <taxon>Oscillospiraceae</taxon>
        <taxon>Oscillibacter</taxon>
    </lineage>
</organism>
<name>A0A9D2RRQ3_9FIRM</name>
<evidence type="ECO:0000256" key="5">
    <source>
        <dbReference type="ARBA" id="ARBA00022679"/>
    </source>
</evidence>
<comment type="function">
    <text evidence="9">DNA polymerase III is a complex, multichain enzyme responsible for most of the replicative synthesis in bacteria. This DNA polymerase also exhibits 3' to 5' exonuclease activity. The alpha chain is the DNA polymerase.</text>
</comment>
<sequence>MSFVHLHVHTEFSLLDGACRIRDLPGIVKAMGQTACAITDHGVMYGAVDFYRACKAEGIKPIIGCEVYVTPQGRSRSDKVHELDSESRHLVLLCENEEGYRNLSYLVSMGWTEGFYIKPRIDLELLRQYSGGLVALSACLAGEIPRRLRNGEYENSKQYALELSSIFGPDHFYLELQDHGIRDQQIVNQGILRIHQETGLPMVCTNDAHYLRKEDAEAHDVLLCIQTGKTIDDENRMRYEPRNFYLRSEEEMADLFPAGVYEDALENTAKIADMCDLEFTFGKYHLPEFQLPEGYDSFSYLKKLCDDGYRQRYGTDDKYRDQLRYEQDMIEKMGFTDYFLIVSDFVNYARRTGIPVGPGRGSAAGSMVSYCLHITDIDPVKYNLYFERFLNPERVSMPDIDMDFGDTRRGEVVDYVRRKYGDDHVAQIVTFGTMAARNAIRDVGRVMNIPYAEVDQIAKQVPAGPGALHITLDDALRLSKPLREQYETDEQVKKLIDTAKALEGMPRHASTHAAGVVITKRPVYEYVPLAKNDDAVVCQYVMTTLEELGLLKMDFLGLRNLTVLDDAVKMVQERQPDFQLSDIPEDDPETYEMLSAGKTSGVFQMESAGMTGVCVGLRPQSIEDLTAIVALYRPGPMDSIPRFIACKHDPSRVTYRHPSLEPILSITYGCIVYQEQVMQIFQQLAGYSLGQADMVRRAMSKKKRKEIERERTSFIHGDPGRGIAGCVANGIPEATAEAIYQEIDAFAEYAFNKAHAVSYAVVAYQTAWFKCHYTREYMAALLTSVLDNSDKVAGYISECRDCGIALLPPDINRSADRFTVEEGGIRFGLVAIKNIGRGFIQAVMRDRAEKGPFTSLYDFCDRMAGSDINKRAVENLIRSGAFDSLGAKRSQLIKVYESVMDAVADSRRQNLEGQMDFFSMAAGGDNRASVKEISLPDIDEYAPEELMLMEKETTGLYLSGHPMDQYRDAVRQLGAPTIGSILADFAQEGGPTQFADDQRITICGIVTASKTKTTKNNSLMAYVTVEDDTASMELLCFARVLESCGAYLKENQAVVVKGRLSVRDEKAPQILCDSAYPLGGAEPPSPAGRRAPAVPGQVLYLKFPSLDHPSVRHMKLVFQMFPGVTPVKMVMADTRKVYGTHAVLHAALLQEARETLGDENVVVK</sequence>
<dbReference type="Gene3D" id="1.10.10.1600">
    <property type="entry name" value="Bacterial DNA polymerase III alpha subunit, thumb domain"/>
    <property type="match status" value="1"/>
</dbReference>
<keyword evidence="6 12" id="KW-0548">Nucleotidyltransferase</keyword>
<dbReference type="InterPro" id="IPR011708">
    <property type="entry name" value="DNA_pol3_alpha_NTPase_dom"/>
</dbReference>
<comment type="subcellular location">
    <subcellularLocation>
        <location evidence="1">Cytoplasm</location>
    </subcellularLocation>
</comment>
<dbReference type="EMBL" id="DWZJ01000050">
    <property type="protein sequence ID" value="HJB13238.1"/>
    <property type="molecule type" value="Genomic_DNA"/>
</dbReference>
<evidence type="ECO:0000256" key="8">
    <source>
        <dbReference type="ARBA" id="ARBA00022932"/>
    </source>
</evidence>
<dbReference type="CDD" id="cd04485">
    <property type="entry name" value="DnaE_OBF"/>
    <property type="match status" value="1"/>
</dbReference>
<dbReference type="Gene3D" id="1.10.150.870">
    <property type="match status" value="1"/>
</dbReference>
<dbReference type="GO" id="GO:0003676">
    <property type="term" value="F:nucleic acid binding"/>
    <property type="evidence" value="ECO:0007669"/>
    <property type="project" value="InterPro"/>
</dbReference>
<evidence type="ECO:0000256" key="3">
    <source>
        <dbReference type="ARBA" id="ARBA00012417"/>
    </source>
</evidence>
<comment type="caution">
    <text evidence="12">The sequence shown here is derived from an EMBL/GenBank/DDBJ whole genome shotgun (WGS) entry which is preliminary data.</text>
</comment>
<comment type="similarity">
    <text evidence="2">Belongs to the DNA polymerase type-C family. DnaE subfamily.</text>
</comment>
<dbReference type="InterPro" id="IPR040982">
    <property type="entry name" value="DNA_pol3_finger"/>
</dbReference>
<dbReference type="NCBIfam" id="TIGR00594">
    <property type="entry name" value="polc"/>
    <property type="match status" value="1"/>
</dbReference>
<evidence type="ECO:0000256" key="7">
    <source>
        <dbReference type="ARBA" id="ARBA00022705"/>
    </source>
</evidence>
<keyword evidence="8" id="KW-0239">DNA-directed DNA polymerase</keyword>
<evidence type="ECO:0000256" key="2">
    <source>
        <dbReference type="ARBA" id="ARBA00009496"/>
    </source>
</evidence>
<dbReference type="InterPro" id="IPR003141">
    <property type="entry name" value="Pol/His_phosphatase_N"/>
</dbReference>
<accession>A0A9D2RRQ3</accession>
<dbReference type="InterPro" id="IPR004805">
    <property type="entry name" value="DnaE2/DnaE/PolC"/>
</dbReference>
<reference evidence="12" key="2">
    <citation type="submission" date="2021-04" db="EMBL/GenBank/DDBJ databases">
        <authorList>
            <person name="Gilroy R."/>
        </authorList>
    </citation>
    <scope>NUCLEOTIDE SEQUENCE</scope>
    <source>
        <strain evidence="12">ChiBcec18-1249</strain>
    </source>
</reference>
<dbReference type="Pfam" id="PF02811">
    <property type="entry name" value="PHP"/>
    <property type="match status" value="1"/>
</dbReference>
<dbReference type="InterPro" id="IPR016195">
    <property type="entry name" value="Pol/histidinol_Pase-like"/>
</dbReference>
<evidence type="ECO:0000256" key="1">
    <source>
        <dbReference type="ARBA" id="ARBA00004496"/>
    </source>
</evidence>
<dbReference type="NCBIfam" id="NF005298">
    <property type="entry name" value="PRK06826.1"/>
    <property type="match status" value="1"/>
</dbReference>
<dbReference type="GO" id="GO:0003887">
    <property type="term" value="F:DNA-directed DNA polymerase activity"/>
    <property type="evidence" value="ECO:0007669"/>
    <property type="project" value="UniProtKB-KW"/>
</dbReference>
<evidence type="ECO:0000256" key="4">
    <source>
        <dbReference type="ARBA" id="ARBA00019114"/>
    </source>
</evidence>
<dbReference type="InterPro" id="IPR029460">
    <property type="entry name" value="DNAPol_HHH"/>
</dbReference>
<dbReference type="PANTHER" id="PTHR32294:SF0">
    <property type="entry name" value="DNA POLYMERASE III SUBUNIT ALPHA"/>
    <property type="match status" value="1"/>
</dbReference>
<dbReference type="InterPro" id="IPR041931">
    <property type="entry name" value="DNA_pol3_alpha_thumb_dom"/>
</dbReference>
<dbReference type="InterPro" id="IPR004365">
    <property type="entry name" value="NA-bd_OB_tRNA"/>
</dbReference>
<evidence type="ECO:0000256" key="10">
    <source>
        <dbReference type="ARBA" id="ARBA00049244"/>
    </source>
</evidence>
<feature type="domain" description="Polymerase/histidinol phosphatase N-terminal" evidence="11">
    <location>
        <begin position="4"/>
        <end position="71"/>
    </location>
</feature>
<comment type="catalytic activity">
    <reaction evidence="10">
        <text>DNA(n) + a 2'-deoxyribonucleoside 5'-triphosphate = DNA(n+1) + diphosphate</text>
        <dbReference type="Rhea" id="RHEA:22508"/>
        <dbReference type="Rhea" id="RHEA-COMP:17339"/>
        <dbReference type="Rhea" id="RHEA-COMP:17340"/>
        <dbReference type="ChEBI" id="CHEBI:33019"/>
        <dbReference type="ChEBI" id="CHEBI:61560"/>
        <dbReference type="ChEBI" id="CHEBI:173112"/>
        <dbReference type="EC" id="2.7.7.7"/>
    </reaction>
</comment>
<dbReference type="EC" id="2.7.7.7" evidence="3"/>
<dbReference type="NCBIfam" id="NF004226">
    <property type="entry name" value="PRK05673.1"/>
    <property type="match status" value="1"/>
</dbReference>
<proteinExistence type="inferred from homology"/>
<dbReference type="InterPro" id="IPR004013">
    <property type="entry name" value="PHP_dom"/>
</dbReference>
<dbReference type="Gene3D" id="3.20.20.140">
    <property type="entry name" value="Metal-dependent hydrolases"/>
    <property type="match status" value="1"/>
</dbReference>
<dbReference type="PANTHER" id="PTHR32294">
    <property type="entry name" value="DNA POLYMERASE III SUBUNIT ALPHA"/>
    <property type="match status" value="1"/>
</dbReference>
<protein>
    <recommendedName>
        <fullName evidence="4">DNA polymerase III subunit alpha</fullName>
        <ecNumber evidence="3">2.7.7.7</ecNumber>
    </recommendedName>
</protein>
<keyword evidence="5 12" id="KW-0808">Transferase</keyword>
<dbReference type="Pfam" id="PF07733">
    <property type="entry name" value="DNA_pol3_alpha"/>
    <property type="match status" value="1"/>
</dbReference>
<evidence type="ECO:0000259" key="11">
    <source>
        <dbReference type="SMART" id="SM00481"/>
    </source>
</evidence>
<dbReference type="SUPFAM" id="SSF89550">
    <property type="entry name" value="PHP domain-like"/>
    <property type="match status" value="1"/>
</dbReference>
<dbReference type="GO" id="GO:0008408">
    <property type="term" value="F:3'-5' exonuclease activity"/>
    <property type="evidence" value="ECO:0007669"/>
    <property type="project" value="InterPro"/>
</dbReference>
<dbReference type="Pfam" id="PF14579">
    <property type="entry name" value="HHH_6"/>
    <property type="match status" value="1"/>
</dbReference>
<dbReference type="Proteomes" id="UP000823824">
    <property type="component" value="Unassembled WGS sequence"/>
</dbReference>
<evidence type="ECO:0000313" key="13">
    <source>
        <dbReference type="Proteomes" id="UP000823824"/>
    </source>
</evidence>
<dbReference type="Pfam" id="PF17657">
    <property type="entry name" value="DNA_pol3_finger"/>
    <property type="match status" value="1"/>
</dbReference>
<evidence type="ECO:0000256" key="9">
    <source>
        <dbReference type="ARBA" id="ARBA00025611"/>
    </source>
</evidence>
<evidence type="ECO:0000256" key="6">
    <source>
        <dbReference type="ARBA" id="ARBA00022695"/>
    </source>
</evidence>
<reference evidence="12" key="1">
    <citation type="journal article" date="2021" name="PeerJ">
        <title>Extensive microbial diversity within the chicken gut microbiome revealed by metagenomics and culture.</title>
        <authorList>
            <person name="Gilroy R."/>
            <person name="Ravi A."/>
            <person name="Getino M."/>
            <person name="Pursley I."/>
            <person name="Horton D.L."/>
            <person name="Alikhan N.F."/>
            <person name="Baker D."/>
            <person name="Gharbi K."/>
            <person name="Hall N."/>
            <person name="Watson M."/>
            <person name="Adriaenssens E.M."/>
            <person name="Foster-Nyarko E."/>
            <person name="Jarju S."/>
            <person name="Secka A."/>
            <person name="Antonio M."/>
            <person name="Oren A."/>
            <person name="Chaudhuri R.R."/>
            <person name="La Ragione R."/>
            <person name="Hildebrand F."/>
            <person name="Pallen M.J."/>
        </authorList>
    </citation>
    <scope>NUCLEOTIDE SEQUENCE</scope>
    <source>
        <strain evidence="12">ChiBcec18-1249</strain>
    </source>
</reference>